<dbReference type="GO" id="GO:0020037">
    <property type="term" value="F:heme binding"/>
    <property type="evidence" value="ECO:0007669"/>
    <property type="project" value="InterPro"/>
</dbReference>
<keyword evidence="7 12" id="KW-0560">Oxidoreductase</keyword>
<dbReference type="InterPro" id="IPR017972">
    <property type="entry name" value="Cyt_P450_CS"/>
</dbReference>
<dbReference type="InterPro" id="IPR036396">
    <property type="entry name" value="Cyt_P450_sf"/>
</dbReference>
<protein>
    <recommendedName>
        <fullName evidence="16">Cytochrome P450</fullName>
    </recommendedName>
</protein>
<feature type="transmembrane region" description="Helical" evidence="13">
    <location>
        <begin position="6"/>
        <end position="26"/>
    </location>
</feature>
<comment type="similarity">
    <text evidence="12">Belongs to the cytochrome P450 family.</text>
</comment>
<keyword evidence="15" id="KW-1185">Reference proteome</keyword>
<dbReference type="GO" id="GO:0016705">
    <property type="term" value="F:oxidoreductase activity, acting on paired donors, with incorporation or reduction of molecular oxygen"/>
    <property type="evidence" value="ECO:0007669"/>
    <property type="project" value="InterPro"/>
</dbReference>
<dbReference type="PRINTS" id="PR00463">
    <property type="entry name" value="EP450I"/>
</dbReference>
<evidence type="ECO:0000256" key="9">
    <source>
        <dbReference type="ARBA" id="ARBA00023033"/>
    </source>
</evidence>
<evidence type="ECO:0000256" key="10">
    <source>
        <dbReference type="ARBA" id="ARBA00023136"/>
    </source>
</evidence>
<keyword evidence="8 11" id="KW-0408">Iron</keyword>
<evidence type="ECO:0000313" key="15">
    <source>
        <dbReference type="Proteomes" id="UP001187471"/>
    </source>
</evidence>
<sequence>MDMLAILQITGTVGALVLVFNIWRLLKNITSHGRRKIQAPEPSGAWPVIGHLHLLGGQSPVFRTLAALADKHGPVFSVQLGVRRALVVSSREAVMECFTSNDRVFQTRPKSAALKYIGYNGAFFGLAPYGPLWLEMRKICTLELLSNRRLELLKHVRSSELDRCIKDTYSLCNKNAKYGSIKLDMAQWFEQVTMNIMIHMIAGKRYCTIGDAGNNEESRKFGKAIKELMYLSGVLELSDIIPFTEWMDLQGQLTHMKQIAGVLDYHVSGWVKEHTGRMEIKGQRSDFVDVMLSLLARDGMLHGHKTEDIVKATVLNLISAGVDTSSVTMTWALSLLLNHNKELKKAQKEIDIHVGQERWVKESDIKNLVYLQAIVKETMRLYPAGPLLVPREAMADCYVAGYYITKGTRLLVNAWKLHRDPNTWIDPCKFQPERFVSSHAHIDVRGRQFEYVPFGSGRRLCPGITSSMQVMHLALARLLQGFDLATPMNEQVDMSEGLGLTLHKAAPLEVVLTPRLSCELYQQKSPSLT</sequence>
<dbReference type="InterPro" id="IPR001128">
    <property type="entry name" value="Cyt_P450"/>
</dbReference>
<dbReference type="PANTHER" id="PTHR47947">
    <property type="entry name" value="CYTOCHROME P450 82C3-RELATED"/>
    <property type="match status" value="1"/>
</dbReference>
<comment type="subcellular location">
    <subcellularLocation>
        <location evidence="2">Membrane</location>
        <topology evidence="2">Single-pass membrane protein</topology>
    </subcellularLocation>
</comment>
<dbReference type="SUPFAM" id="SSF48264">
    <property type="entry name" value="Cytochrome P450"/>
    <property type="match status" value="1"/>
</dbReference>
<dbReference type="GO" id="GO:0016020">
    <property type="term" value="C:membrane"/>
    <property type="evidence" value="ECO:0007669"/>
    <property type="project" value="UniProtKB-SubCell"/>
</dbReference>
<dbReference type="CDD" id="cd20654">
    <property type="entry name" value="CYP82"/>
    <property type="match status" value="1"/>
</dbReference>
<dbReference type="EMBL" id="JAVXUO010000132">
    <property type="protein sequence ID" value="KAK2995161.1"/>
    <property type="molecule type" value="Genomic_DNA"/>
</dbReference>
<dbReference type="Pfam" id="PF00067">
    <property type="entry name" value="p450"/>
    <property type="match status" value="1"/>
</dbReference>
<dbReference type="PANTHER" id="PTHR47947:SF1">
    <property type="entry name" value="CYTOCHROME P450 82E3"/>
    <property type="match status" value="1"/>
</dbReference>
<dbReference type="InterPro" id="IPR050651">
    <property type="entry name" value="Plant_Cytochrome_P450_Monoox"/>
</dbReference>
<evidence type="ECO:0000256" key="13">
    <source>
        <dbReference type="SAM" id="Phobius"/>
    </source>
</evidence>
<evidence type="ECO:0000256" key="3">
    <source>
        <dbReference type="ARBA" id="ARBA00022617"/>
    </source>
</evidence>
<comment type="cofactor">
    <cofactor evidence="1 11">
        <name>heme</name>
        <dbReference type="ChEBI" id="CHEBI:30413"/>
    </cofactor>
</comment>
<dbReference type="Gene3D" id="1.10.630.10">
    <property type="entry name" value="Cytochrome P450"/>
    <property type="match status" value="1"/>
</dbReference>
<organism evidence="14 15">
    <name type="scientific">Escallonia rubra</name>
    <dbReference type="NCBI Taxonomy" id="112253"/>
    <lineage>
        <taxon>Eukaryota</taxon>
        <taxon>Viridiplantae</taxon>
        <taxon>Streptophyta</taxon>
        <taxon>Embryophyta</taxon>
        <taxon>Tracheophyta</taxon>
        <taxon>Spermatophyta</taxon>
        <taxon>Magnoliopsida</taxon>
        <taxon>eudicotyledons</taxon>
        <taxon>Gunneridae</taxon>
        <taxon>Pentapetalae</taxon>
        <taxon>asterids</taxon>
        <taxon>campanulids</taxon>
        <taxon>Escalloniales</taxon>
        <taxon>Escalloniaceae</taxon>
        <taxon>Escallonia</taxon>
    </lineage>
</organism>
<comment type="caution">
    <text evidence="14">The sequence shown here is derived from an EMBL/GenBank/DDBJ whole genome shotgun (WGS) entry which is preliminary data.</text>
</comment>
<evidence type="ECO:0000256" key="8">
    <source>
        <dbReference type="ARBA" id="ARBA00023004"/>
    </source>
</evidence>
<dbReference type="Proteomes" id="UP001187471">
    <property type="component" value="Unassembled WGS sequence"/>
</dbReference>
<feature type="binding site" description="axial binding residue" evidence="11">
    <location>
        <position position="461"/>
    </location>
    <ligand>
        <name>heme</name>
        <dbReference type="ChEBI" id="CHEBI:30413"/>
    </ligand>
    <ligandPart>
        <name>Fe</name>
        <dbReference type="ChEBI" id="CHEBI:18248"/>
    </ligandPart>
</feature>
<keyword evidence="3 11" id="KW-0349">Heme</keyword>
<gene>
    <name evidence="14" type="ORF">RJ640_025391</name>
</gene>
<proteinExistence type="inferred from homology"/>
<evidence type="ECO:0000256" key="2">
    <source>
        <dbReference type="ARBA" id="ARBA00004167"/>
    </source>
</evidence>
<evidence type="ECO:0000313" key="14">
    <source>
        <dbReference type="EMBL" id="KAK2995161.1"/>
    </source>
</evidence>
<evidence type="ECO:0000256" key="6">
    <source>
        <dbReference type="ARBA" id="ARBA00022989"/>
    </source>
</evidence>
<evidence type="ECO:0000256" key="4">
    <source>
        <dbReference type="ARBA" id="ARBA00022692"/>
    </source>
</evidence>
<dbReference type="AlphaFoldDB" id="A0AA88UUA0"/>
<feature type="transmembrane region" description="Helical" evidence="13">
    <location>
        <begin position="116"/>
        <end position="134"/>
    </location>
</feature>
<evidence type="ECO:0000256" key="7">
    <source>
        <dbReference type="ARBA" id="ARBA00023002"/>
    </source>
</evidence>
<dbReference type="FunFam" id="1.10.630.10:FF:000026">
    <property type="entry name" value="Cytochrome P450 82C4"/>
    <property type="match status" value="1"/>
</dbReference>
<evidence type="ECO:0000256" key="5">
    <source>
        <dbReference type="ARBA" id="ARBA00022723"/>
    </source>
</evidence>
<reference evidence="14" key="1">
    <citation type="submission" date="2022-12" db="EMBL/GenBank/DDBJ databases">
        <title>Draft genome assemblies for two species of Escallonia (Escalloniales).</title>
        <authorList>
            <person name="Chanderbali A."/>
            <person name="Dervinis C."/>
            <person name="Anghel I."/>
            <person name="Soltis D."/>
            <person name="Soltis P."/>
            <person name="Zapata F."/>
        </authorList>
    </citation>
    <scope>NUCLEOTIDE SEQUENCE</scope>
    <source>
        <strain evidence="14">UCBG92.1500</strain>
        <tissue evidence="14">Leaf</tissue>
    </source>
</reference>
<accession>A0AA88UUA0</accession>
<keyword evidence="9 12" id="KW-0503">Monooxygenase</keyword>
<keyword evidence="10 13" id="KW-0472">Membrane</keyword>
<name>A0AA88UUA0_9ASTE</name>
<dbReference type="GO" id="GO:0005506">
    <property type="term" value="F:iron ion binding"/>
    <property type="evidence" value="ECO:0007669"/>
    <property type="project" value="InterPro"/>
</dbReference>
<dbReference type="InterPro" id="IPR002401">
    <property type="entry name" value="Cyt_P450_E_grp-I"/>
</dbReference>
<evidence type="ECO:0000256" key="12">
    <source>
        <dbReference type="RuleBase" id="RU000461"/>
    </source>
</evidence>
<keyword evidence="6 13" id="KW-1133">Transmembrane helix</keyword>
<keyword evidence="5 11" id="KW-0479">Metal-binding</keyword>
<evidence type="ECO:0008006" key="16">
    <source>
        <dbReference type="Google" id="ProtNLM"/>
    </source>
</evidence>
<dbReference type="PROSITE" id="PS00086">
    <property type="entry name" value="CYTOCHROME_P450"/>
    <property type="match status" value="1"/>
</dbReference>
<evidence type="ECO:0000256" key="11">
    <source>
        <dbReference type="PIRSR" id="PIRSR602401-1"/>
    </source>
</evidence>
<evidence type="ECO:0000256" key="1">
    <source>
        <dbReference type="ARBA" id="ARBA00001971"/>
    </source>
</evidence>
<dbReference type="GO" id="GO:0004497">
    <property type="term" value="F:monooxygenase activity"/>
    <property type="evidence" value="ECO:0007669"/>
    <property type="project" value="UniProtKB-KW"/>
</dbReference>
<dbReference type="PRINTS" id="PR00385">
    <property type="entry name" value="P450"/>
</dbReference>
<keyword evidence="4 13" id="KW-0812">Transmembrane</keyword>